<dbReference type="Gene3D" id="3.40.630.30">
    <property type="match status" value="1"/>
</dbReference>
<reference evidence="2" key="2">
    <citation type="journal article" date="2023" name="IMA Fungus">
        <title>Comparative genomic study of the Penicillium genus elucidates a diverse pangenome and 15 lateral gene transfer events.</title>
        <authorList>
            <person name="Petersen C."/>
            <person name="Sorensen T."/>
            <person name="Nielsen M.R."/>
            <person name="Sondergaard T.E."/>
            <person name="Sorensen J.L."/>
            <person name="Fitzpatrick D.A."/>
            <person name="Frisvad J.C."/>
            <person name="Nielsen K.L."/>
        </authorList>
    </citation>
    <scope>NUCLEOTIDE SEQUENCE</scope>
    <source>
        <strain evidence="2">IBT 15544</strain>
    </source>
</reference>
<dbReference type="Pfam" id="PF13508">
    <property type="entry name" value="Acetyltransf_7"/>
    <property type="match status" value="1"/>
</dbReference>
<evidence type="ECO:0000259" key="1">
    <source>
        <dbReference type="PROSITE" id="PS51186"/>
    </source>
</evidence>
<dbReference type="InterPro" id="IPR052777">
    <property type="entry name" value="Acetyltransferase_Enz"/>
</dbReference>
<sequence>MTVRIEPAQFPRDLDVIHSLFSGYAASLGIDLTFQSFQDELDSLPGKYAESQGGFLLIARAVVDHPDHIFASHSTTPTLNPMTPRISAVGCVALRRSSDNWCEMKRLYVAENARGLKLGDRLVEAIVAQAKGSGYRGIRLDTLPEMTAAQRLYRRYGFVQIEPYYDTPIDGTIFMGCDFTLS</sequence>
<gene>
    <name evidence="2" type="ORF">N7498_006026</name>
</gene>
<comment type="caution">
    <text evidence="2">The sequence shown here is derived from an EMBL/GenBank/DDBJ whole genome shotgun (WGS) entry which is preliminary data.</text>
</comment>
<accession>A0A9W9SWQ5</accession>
<reference evidence="2" key="1">
    <citation type="submission" date="2022-12" db="EMBL/GenBank/DDBJ databases">
        <authorList>
            <person name="Petersen C."/>
        </authorList>
    </citation>
    <scope>NUCLEOTIDE SEQUENCE</scope>
    <source>
        <strain evidence="2">IBT 15544</strain>
    </source>
</reference>
<proteinExistence type="predicted"/>
<organism evidence="2 3">
    <name type="scientific">Penicillium cinerascens</name>
    <dbReference type="NCBI Taxonomy" id="70096"/>
    <lineage>
        <taxon>Eukaryota</taxon>
        <taxon>Fungi</taxon>
        <taxon>Dikarya</taxon>
        <taxon>Ascomycota</taxon>
        <taxon>Pezizomycotina</taxon>
        <taxon>Eurotiomycetes</taxon>
        <taxon>Eurotiomycetidae</taxon>
        <taxon>Eurotiales</taxon>
        <taxon>Aspergillaceae</taxon>
        <taxon>Penicillium</taxon>
    </lineage>
</organism>
<dbReference type="GO" id="GO:0016747">
    <property type="term" value="F:acyltransferase activity, transferring groups other than amino-acyl groups"/>
    <property type="evidence" value="ECO:0007669"/>
    <property type="project" value="InterPro"/>
</dbReference>
<dbReference type="EMBL" id="JAPQKR010000013">
    <property type="protein sequence ID" value="KAJ5201363.1"/>
    <property type="molecule type" value="Genomic_DNA"/>
</dbReference>
<evidence type="ECO:0000313" key="3">
    <source>
        <dbReference type="Proteomes" id="UP001150904"/>
    </source>
</evidence>
<evidence type="ECO:0000313" key="2">
    <source>
        <dbReference type="EMBL" id="KAJ5201363.1"/>
    </source>
</evidence>
<dbReference type="PANTHER" id="PTHR43305">
    <property type="entry name" value="FAMILY N-ACETYLTRANSFERASE, PUTATIVE (AFU_ORTHOLOGUE AFUA_2G01380)-RELATED"/>
    <property type="match status" value="1"/>
</dbReference>
<dbReference type="InterPro" id="IPR016181">
    <property type="entry name" value="Acyl_CoA_acyltransferase"/>
</dbReference>
<dbReference type="AlphaFoldDB" id="A0A9W9SWQ5"/>
<dbReference type="PANTHER" id="PTHR43305:SF1">
    <property type="entry name" value="FAMILY N-ACETYLTRANSFERASE, PUTATIVE (AFU_ORTHOLOGUE AFUA_2G01380)-RELATED"/>
    <property type="match status" value="1"/>
</dbReference>
<dbReference type="InterPro" id="IPR000182">
    <property type="entry name" value="GNAT_dom"/>
</dbReference>
<protein>
    <recommendedName>
        <fullName evidence="1">N-acetyltransferase domain-containing protein</fullName>
    </recommendedName>
</protein>
<dbReference type="OrthoDB" id="41532at2759"/>
<dbReference type="Proteomes" id="UP001150904">
    <property type="component" value="Unassembled WGS sequence"/>
</dbReference>
<dbReference type="PROSITE" id="PS51186">
    <property type="entry name" value="GNAT"/>
    <property type="match status" value="1"/>
</dbReference>
<feature type="domain" description="N-acetyltransferase" evidence="1">
    <location>
        <begin position="89"/>
        <end position="180"/>
    </location>
</feature>
<name>A0A9W9SWQ5_9EURO</name>
<dbReference type="RefSeq" id="XP_058307279.1">
    <property type="nucleotide sequence ID" value="XM_058453088.1"/>
</dbReference>
<dbReference type="CDD" id="cd04301">
    <property type="entry name" value="NAT_SF"/>
    <property type="match status" value="1"/>
</dbReference>
<dbReference type="GeneID" id="83180389"/>
<dbReference type="SUPFAM" id="SSF55729">
    <property type="entry name" value="Acyl-CoA N-acyltransferases (Nat)"/>
    <property type="match status" value="1"/>
</dbReference>
<keyword evidence="3" id="KW-1185">Reference proteome</keyword>